<evidence type="ECO:0000256" key="2">
    <source>
        <dbReference type="SAM" id="Phobius"/>
    </source>
</evidence>
<evidence type="ECO:0000313" key="5">
    <source>
        <dbReference type="Proteomes" id="UP000272193"/>
    </source>
</evidence>
<keyword evidence="2" id="KW-1133">Transmembrane helix</keyword>
<feature type="compositionally biased region" description="Gly residues" evidence="1">
    <location>
        <begin position="498"/>
        <end position="510"/>
    </location>
</feature>
<sequence length="510" mass="54799">MAEHSGRPERVYRAPCPGCGAPVEFQSAQSTHAVCGYCQSIVVREGEVLKRIGKMAELFDDHSPLQLGASGRIDGKPFTLVGRLQYQYGEGVWTEWVALFDDGTRAWLAEDNGAYVFSRPVTATQALPAASGFAVGTIVRVGGQPYTVASNQTVSLRSAQGELPKLPPLGAPFAVVELRGVDRAEVLSIDYSPQLSDPKAAPELSRGQPVALEDLSFSGLKDESAKDEQGRQFACPNCGAPVSVQLEQSKSVTCPNCKSLIDLSQGIGGELRHATQDEPVRPLIALGTVGVLDGVHWQVVGFQHRMGQEPGDDESFGWEEYLLYNRKKGFSFLVDATDGWSLVAPLTGAPSVSSDRRRATWQGKSYTLTSAYRATTTYVLGEFYWQVQRGQQTENRDYAAGDQLLSSEQSGPELTWSGGRRLPADAVARAFGLEDKKALLARSDAQPFSADAGVSLRTVIIVFMLLLLLALLLSRCSDCDPNTQNCATSSTSTRSSGGSFGGYSSGGGHK</sequence>
<name>A0A3N4UP82_9BURK</name>
<feature type="domain" description="DUF4178" evidence="3">
    <location>
        <begin position="286"/>
        <end position="423"/>
    </location>
</feature>
<dbReference type="Pfam" id="PF13785">
    <property type="entry name" value="DUF4178"/>
    <property type="match status" value="2"/>
</dbReference>
<organism evidence="4 5">
    <name type="scientific">Tibeticola sediminis</name>
    <dbReference type="NCBI Taxonomy" id="1917811"/>
    <lineage>
        <taxon>Bacteria</taxon>
        <taxon>Pseudomonadati</taxon>
        <taxon>Pseudomonadota</taxon>
        <taxon>Betaproteobacteria</taxon>
        <taxon>Burkholderiales</taxon>
        <taxon>Comamonadaceae</taxon>
        <taxon>Tibeticola</taxon>
    </lineage>
</organism>
<dbReference type="OrthoDB" id="228033at2"/>
<proteinExistence type="predicted"/>
<dbReference type="InterPro" id="IPR025235">
    <property type="entry name" value="DUF4178"/>
</dbReference>
<dbReference type="Proteomes" id="UP000272193">
    <property type="component" value="Unassembled WGS sequence"/>
</dbReference>
<feature type="compositionally biased region" description="Low complexity" evidence="1">
    <location>
        <begin position="488"/>
        <end position="497"/>
    </location>
</feature>
<gene>
    <name evidence="4" type="ORF">EDC62_0110</name>
</gene>
<keyword evidence="2" id="KW-0472">Membrane</keyword>
<dbReference type="Gene3D" id="2.20.28.30">
    <property type="entry name" value="RNA polymerase ii, chain L"/>
    <property type="match status" value="1"/>
</dbReference>
<feature type="transmembrane region" description="Helical" evidence="2">
    <location>
        <begin position="454"/>
        <end position="473"/>
    </location>
</feature>
<dbReference type="EMBL" id="RKQL01000001">
    <property type="protein sequence ID" value="RPE72422.1"/>
    <property type="molecule type" value="Genomic_DNA"/>
</dbReference>
<feature type="domain" description="DUF4178" evidence="3">
    <location>
        <begin position="66"/>
        <end position="210"/>
    </location>
</feature>
<evidence type="ECO:0000313" key="4">
    <source>
        <dbReference type="EMBL" id="RPE72422.1"/>
    </source>
</evidence>
<feature type="region of interest" description="Disordered" evidence="1">
    <location>
        <begin position="484"/>
        <end position="510"/>
    </location>
</feature>
<keyword evidence="5" id="KW-1185">Reference proteome</keyword>
<comment type="caution">
    <text evidence="4">The sequence shown here is derived from an EMBL/GenBank/DDBJ whole genome shotgun (WGS) entry which is preliminary data.</text>
</comment>
<reference evidence="4 5" key="1">
    <citation type="submission" date="2018-11" db="EMBL/GenBank/DDBJ databases">
        <title>Genomic Encyclopedia of Type Strains, Phase IV (KMG-IV): sequencing the most valuable type-strain genomes for metagenomic binning, comparative biology and taxonomic classification.</title>
        <authorList>
            <person name="Goeker M."/>
        </authorList>
    </citation>
    <scope>NUCLEOTIDE SEQUENCE [LARGE SCALE GENOMIC DNA]</scope>
    <source>
        <strain evidence="4 5">DSM 101684</strain>
    </source>
</reference>
<evidence type="ECO:0000256" key="1">
    <source>
        <dbReference type="SAM" id="MobiDB-lite"/>
    </source>
</evidence>
<dbReference type="RefSeq" id="WP_124219288.1">
    <property type="nucleotide sequence ID" value="NZ_RKQL01000001.1"/>
</dbReference>
<evidence type="ECO:0000259" key="3">
    <source>
        <dbReference type="Pfam" id="PF13785"/>
    </source>
</evidence>
<accession>A0A3N4UP82</accession>
<protein>
    <submittedName>
        <fullName evidence="4">Uncharacterized protein DUF4178</fullName>
    </submittedName>
</protein>
<dbReference type="AlphaFoldDB" id="A0A3N4UP82"/>
<keyword evidence="2" id="KW-0812">Transmembrane</keyword>